<dbReference type="HAMAP" id="MF_00835">
    <property type="entry name" value="BioC"/>
    <property type="match status" value="1"/>
</dbReference>
<dbReference type="AlphaFoldDB" id="A0A5M9WTR0"/>
<evidence type="ECO:0000313" key="6">
    <source>
        <dbReference type="EMBL" id="KAA8785016.1"/>
    </source>
</evidence>
<dbReference type="PANTHER" id="PTHR43861">
    <property type="entry name" value="TRANS-ACONITATE 2-METHYLTRANSFERASE-RELATED"/>
    <property type="match status" value="1"/>
</dbReference>
<gene>
    <name evidence="5 6" type="primary">bioC</name>
    <name evidence="6" type="ORF">EC604_14310</name>
</gene>
<dbReference type="InterPro" id="IPR011814">
    <property type="entry name" value="BioC"/>
</dbReference>
<dbReference type="CDD" id="cd02440">
    <property type="entry name" value="AdoMet_MTases"/>
    <property type="match status" value="1"/>
</dbReference>
<evidence type="ECO:0000256" key="4">
    <source>
        <dbReference type="ARBA" id="ARBA00022756"/>
    </source>
</evidence>
<protein>
    <recommendedName>
        <fullName evidence="5">Malonyl-[acyl-carrier protein] O-methyltransferase</fullName>
        <shortName evidence="5">Malonyl-ACP O-methyltransferase</shortName>
        <ecNumber evidence="5">2.1.1.197</ecNumber>
    </recommendedName>
    <alternativeName>
        <fullName evidence="5">Biotin synthesis protein BioC</fullName>
    </alternativeName>
</protein>
<comment type="similarity">
    <text evidence="5">Belongs to the methyltransferase superfamily.</text>
</comment>
<reference evidence="6 7" key="1">
    <citation type="journal article" date="2019" name="J. Ind. Microbiol. Biotechnol.">
        <title>Paenibacillus amylolyticus 27C64 has a diverse set of carbohydrate-active enzymes and complete pectin deconstruction system.</title>
        <authorList>
            <person name="Keggi C."/>
            <person name="Doran-Peterson J."/>
        </authorList>
    </citation>
    <scope>NUCLEOTIDE SEQUENCE [LARGE SCALE GENOMIC DNA]</scope>
    <source>
        <strain evidence="6 7">27C64</strain>
    </source>
</reference>
<comment type="caution">
    <text evidence="6">The sequence shown here is derived from an EMBL/GenBank/DDBJ whole genome shotgun (WGS) entry which is preliminary data.</text>
</comment>
<dbReference type="SUPFAM" id="SSF53335">
    <property type="entry name" value="S-adenosyl-L-methionine-dependent methyltransferases"/>
    <property type="match status" value="1"/>
</dbReference>
<evidence type="ECO:0000256" key="3">
    <source>
        <dbReference type="ARBA" id="ARBA00022691"/>
    </source>
</evidence>
<keyword evidence="3 5" id="KW-0949">S-adenosyl-L-methionine</keyword>
<dbReference type="OrthoDB" id="9760689at2"/>
<keyword evidence="4 5" id="KW-0093">Biotin biosynthesis</keyword>
<dbReference type="Proteomes" id="UP000323664">
    <property type="component" value="Unassembled WGS sequence"/>
</dbReference>
<dbReference type="EC" id="2.1.1.197" evidence="5"/>
<dbReference type="Pfam" id="PF13489">
    <property type="entry name" value="Methyltransf_23"/>
    <property type="match status" value="1"/>
</dbReference>
<dbReference type="GO" id="GO:0102130">
    <property type="term" value="F:malonyl-CoA methyltransferase activity"/>
    <property type="evidence" value="ECO:0007669"/>
    <property type="project" value="UniProtKB-EC"/>
</dbReference>
<keyword evidence="2 5" id="KW-0808">Transferase</keyword>
<accession>A0A5M9WTR0</accession>
<evidence type="ECO:0000313" key="7">
    <source>
        <dbReference type="Proteomes" id="UP000323664"/>
    </source>
</evidence>
<evidence type="ECO:0000256" key="5">
    <source>
        <dbReference type="HAMAP-Rule" id="MF_00835"/>
    </source>
</evidence>
<dbReference type="GO" id="GO:0032259">
    <property type="term" value="P:methylation"/>
    <property type="evidence" value="ECO:0007669"/>
    <property type="project" value="UniProtKB-KW"/>
</dbReference>
<dbReference type="Gene3D" id="3.40.50.150">
    <property type="entry name" value="Vaccinia Virus protein VP39"/>
    <property type="match status" value="1"/>
</dbReference>
<dbReference type="EMBL" id="RIAS01000007">
    <property type="protein sequence ID" value="KAA8785016.1"/>
    <property type="molecule type" value="Genomic_DNA"/>
</dbReference>
<dbReference type="InterPro" id="IPR029063">
    <property type="entry name" value="SAM-dependent_MTases_sf"/>
</dbReference>
<evidence type="ECO:0000256" key="1">
    <source>
        <dbReference type="ARBA" id="ARBA00022603"/>
    </source>
</evidence>
<dbReference type="NCBIfam" id="TIGR02072">
    <property type="entry name" value="BioC"/>
    <property type="match status" value="1"/>
</dbReference>
<sequence>MSRSWDEIGTSFDSSNNVQRRFNRNASSYDAHAHVQRKMATLLAEIVAHGKNNTLSHSLNFLEIGCGTGVLTRMIARDWPDASITALDIAPEMVRLASRRCLSVPHAESGEGTAKGIRFMQADIEKWVHEVPSCSVDIIVSNACFQWLRDPQRTLTGLKRILRPRGRLLFTTFGTDTFREMHEAFHEVYLACGMQPQRHGLSFHSAEEWRVMLERSGFTSYSENRLVHIERYASARDFLHSVKGMGASASEAVQVPEVSLRTLFTQMYKVYEDRFSVGAARGVQATYDLLFIEASVSDMSTI</sequence>
<comment type="catalytic activity">
    <reaction evidence="5">
        <text>malonyl-[ACP] + S-adenosyl-L-methionine = malonyl-[ACP] methyl ester + S-adenosyl-L-homocysteine</text>
        <dbReference type="Rhea" id="RHEA:17105"/>
        <dbReference type="Rhea" id="RHEA-COMP:9623"/>
        <dbReference type="Rhea" id="RHEA-COMP:9954"/>
        <dbReference type="ChEBI" id="CHEBI:57856"/>
        <dbReference type="ChEBI" id="CHEBI:59789"/>
        <dbReference type="ChEBI" id="CHEBI:78449"/>
        <dbReference type="ChEBI" id="CHEBI:78845"/>
        <dbReference type="EC" id="2.1.1.197"/>
    </reaction>
</comment>
<dbReference type="GO" id="GO:0010340">
    <property type="term" value="F:carboxyl-O-methyltransferase activity"/>
    <property type="evidence" value="ECO:0007669"/>
    <property type="project" value="UniProtKB-UniRule"/>
</dbReference>
<dbReference type="UniPathway" id="UPA00078"/>
<organism evidence="6 7">
    <name type="scientific">Paenibacillus amylolyticus</name>
    <dbReference type="NCBI Taxonomy" id="1451"/>
    <lineage>
        <taxon>Bacteria</taxon>
        <taxon>Bacillati</taxon>
        <taxon>Bacillota</taxon>
        <taxon>Bacilli</taxon>
        <taxon>Bacillales</taxon>
        <taxon>Paenibacillaceae</taxon>
        <taxon>Paenibacillus</taxon>
    </lineage>
</organism>
<comment type="pathway">
    <text evidence="5">Cofactor biosynthesis; biotin biosynthesis.</text>
</comment>
<proteinExistence type="inferred from homology"/>
<comment type="function">
    <text evidence="5">Converts the free carboxyl group of a malonyl-thioester to its methyl ester by transfer of a methyl group from S-adenosyl-L-methionine (SAM). It allows to synthesize pimeloyl-ACP via the fatty acid synthetic pathway.</text>
</comment>
<name>A0A5M9WTR0_PAEAM</name>
<keyword evidence="1 5" id="KW-0489">Methyltransferase</keyword>
<evidence type="ECO:0000256" key="2">
    <source>
        <dbReference type="ARBA" id="ARBA00022679"/>
    </source>
</evidence>
<dbReference type="PANTHER" id="PTHR43861:SF1">
    <property type="entry name" value="TRANS-ACONITATE 2-METHYLTRANSFERASE"/>
    <property type="match status" value="1"/>
</dbReference>
<dbReference type="GO" id="GO:0009102">
    <property type="term" value="P:biotin biosynthetic process"/>
    <property type="evidence" value="ECO:0007669"/>
    <property type="project" value="UniProtKB-UniRule"/>
</dbReference>